<reference evidence="2 3" key="1">
    <citation type="submission" date="2017-07" db="EMBL/GenBank/DDBJ databases">
        <title>Amycolatopsis thailandensis Genome sequencing and assembly.</title>
        <authorList>
            <person name="Kaur N."/>
            <person name="Mayilraj S."/>
        </authorList>
    </citation>
    <scope>NUCLEOTIDE SEQUENCE [LARGE SCALE GENOMIC DNA]</scope>
    <source>
        <strain evidence="2 3">JCM 16380</strain>
    </source>
</reference>
<dbReference type="EMBL" id="NMQT01000031">
    <property type="protein sequence ID" value="OXM57067.1"/>
    <property type="molecule type" value="Genomic_DNA"/>
</dbReference>
<dbReference type="Proteomes" id="UP000215223">
    <property type="component" value="Unassembled WGS sequence"/>
</dbReference>
<accession>A0A229SDS0</accession>
<organism evidence="2 3">
    <name type="scientific">Amycolatopsis thailandensis</name>
    <dbReference type="NCBI Taxonomy" id="589330"/>
    <lineage>
        <taxon>Bacteria</taxon>
        <taxon>Bacillati</taxon>
        <taxon>Actinomycetota</taxon>
        <taxon>Actinomycetes</taxon>
        <taxon>Pseudonocardiales</taxon>
        <taxon>Pseudonocardiaceae</taxon>
        <taxon>Amycolatopsis</taxon>
    </lineage>
</organism>
<evidence type="ECO:0000256" key="1">
    <source>
        <dbReference type="SAM" id="MobiDB-lite"/>
    </source>
</evidence>
<evidence type="ECO:0000313" key="3">
    <source>
        <dbReference type="Proteomes" id="UP000215223"/>
    </source>
</evidence>
<sequence length="216" mass="23232">MAQHHPTTRSDRERNLHTTDTDARRSPHDPSDGTVSATDSLIADGMRWTPASEQERAAVDAVLIPCDLSDPVRLISLKRSEDGTLLAALDPYLGSPVDAGTCLSTVDFLVNDDGHYTDDPDRYDNLRASAFRAGVWKTVIDGTHPASPADVELARGMFEPGPAFLPLFGPVVVVGVDPATGEWRSAPELVVDRILTADANVTRVRALLQGLALRVG</sequence>
<name>A0A229SDS0_9PSEU</name>
<feature type="compositionally biased region" description="Basic and acidic residues" evidence="1">
    <location>
        <begin position="8"/>
        <end position="31"/>
    </location>
</feature>
<dbReference type="RefSeq" id="WP_093933563.1">
    <property type="nucleotide sequence ID" value="NZ_NMQT01000031.1"/>
</dbReference>
<comment type="caution">
    <text evidence="2">The sequence shown here is derived from an EMBL/GenBank/DDBJ whole genome shotgun (WGS) entry which is preliminary data.</text>
</comment>
<dbReference type="AlphaFoldDB" id="A0A229SDS0"/>
<proteinExistence type="predicted"/>
<dbReference type="OrthoDB" id="9848952at2"/>
<evidence type="ECO:0000313" key="2">
    <source>
        <dbReference type="EMBL" id="OXM57067.1"/>
    </source>
</evidence>
<feature type="region of interest" description="Disordered" evidence="1">
    <location>
        <begin position="1"/>
        <end position="40"/>
    </location>
</feature>
<gene>
    <name evidence="2" type="ORF">CFP71_10045</name>
</gene>
<keyword evidence="3" id="KW-1185">Reference proteome</keyword>
<protein>
    <submittedName>
        <fullName evidence="2">Uncharacterized protein</fullName>
    </submittedName>
</protein>